<protein>
    <submittedName>
        <fullName evidence="6">RNA polymerase sigma factor (Sigma-70 family)</fullName>
    </submittedName>
</protein>
<dbReference type="GO" id="GO:0006352">
    <property type="term" value="P:DNA-templated transcription initiation"/>
    <property type="evidence" value="ECO:0007669"/>
    <property type="project" value="InterPro"/>
</dbReference>
<evidence type="ECO:0000256" key="1">
    <source>
        <dbReference type="ARBA" id="ARBA00023015"/>
    </source>
</evidence>
<dbReference type="SUPFAM" id="SSF88946">
    <property type="entry name" value="Sigma2 domain of RNA polymerase sigma factors"/>
    <property type="match status" value="1"/>
</dbReference>
<dbReference type="Proteomes" id="UP000579945">
    <property type="component" value="Unassembled WGS sequence"/>
</dbReference>
<dbReference type="InterPro" id="IPR007630">
    <property type="entry name" value="RNA_pol_sigma70_r4"/>
</dbReference>
<dbReference type="InterPro" id="IPR000943">
    <property type="entry name" value="RNA_pol_sigma70"/>
</dbReference>
<dbReference type="GO" id="GO:0016987">
    <property type="term" value="F:sigma factor activity"/>
    <property type="evidence" value="ECO:0007669"/>
    <property type="project" value="UniProtKB-KW"/>
</dbReference>
<dbReference type="GO" id="GO:0003677">
    <property type="term" value="F:DNA binding"/>
    <property type="evidence" value="ECO:0007669"/>
    <property type="project" value="UniProtKB-KW"/>
</dbReference>
<evidence type="ECO:0000259" key="5">
    <source>
        <dbReference type="PROSITE" id="PS00716"/>
    </source>
</evidence>
<keyword evidence="2" id="KW-0731">Sigma factor</keyword>
<dbReference type="RefSeq" id="WP_183663037.1">
    <property type="nucleotide sequence ID" value="NZ_BAAAXX010000004.1"/>
</dbReference>
<keyword evidence="7" id="KW-1185">Reference proteome</keyword>
<dbReference type="InterPro" id="IPR007624">
    <property type="entry name" value="RNA_pol_sigma70_r3"/>
</dbReference>
<dbReference type="NCBIfam" id="TIGR02937">
    <property type="entry name" value="sigma70-ECF"/>
    <property type="match status" value="1"/>
</dbReference>
<dbReference type="SUPFAM" id="SSF88659">
    <property type="entry name" value="Sigma3 and sigma4 domains of RNA polymerase sigma factors"/>
    <property type="match status" value="2"/>
</dbReference>
<comment type="caution">
    <text evidence="6">The sequence shown here is derived from an EMBL/GenBank/DDBJ whole genome shotgun (WGS) entry which is preliminary data.</text>
</comment>
<dbReference type="InterPro" id="IPR007627">
    <property type="entry name" value="RNA_pol_sigma70_r2"/>
</dbReference>
<dbReference type="InterPro" id="IPR009042">
    <property type="entry name" value="RNA_pol_sigma70_r1_2"/>
</dbReference>
<dbReference type="Pfam" id="PF04539">
    <property type="entry name" value="Sigma70_r3"/>
    <property type="match status" value="1"/>
</dbReference>
<evidence type="ECO:0000313" key="7">
    <source>
        <dbReference type="Proteomes" id="UP000579945"/>
    </source>
</evidence>
<dbReference type="AlphaFoldDB" id="A0A7W5YTF6"/>
<dbReference type="Gene3D" id="1.10.601.10">
    <property type="entry name" value="RNA Polymerase Primary Sigma Factor"/>
    <property type="match status" value="1"/>
</dbReference>
<evidence type="ECO:0000256" key="3">
    <source>
        <dbReference type="ARBA" id="ARBA00023125"/>
    </source>
</evidence>
<keyword evidence="3" id="KW-0238">DNA-binding</keyword>
<dbReference type="Pfam" id="PF04542">
    <property type="entry name" value="Sigma70_r2"/>
    <property type="match status" value="1"/>
</dbReference>
<dbReference type="PROSITE" id="PS00716">
    <property type="entry name" value="SIGMA70_2"/>
    <property type="match status" value="1"/>
</dbReference>
<accession>A0A7W5YTF6</accession>
<dbReference type="EMBL" id="JACIBV010000003">
    <property type="protein sequence ID" value="MBB3734047.1"/>
    <property type="molecule type" value="Genomic_DNA"/>
</dbReference>
<dbReference type="GeneID" id="95395935"/>
<evidence type="ECO:0000256" key="4">
    <source>
        <dbReference type="ARBA" id="ARBA00023163"/>
    </source>
</evidence>
<dbReference type="Pfam" id="PF00140">
    <property type="entry name" value="Sigma70_r1_2"/>
    <property type="match status" value="1"/>
</dbReference>
<evidence type="ECO:0000256" key="2">
    <source>
        <dbReference type="ARBA" id="ARBA00023082"/>
    </source>
</evidence>
<gene>
    <name evidence="6" type="ORF">FHR33_010000</name>
</gene>
<dbReference type="PRINTS" id="PR00046">
    <property type="entry name" value="SIGMA70FCT"/>
</dbReference>
<dbReference type="InterPro" id="IPR036388">
    <property type="entry name" value="WH-like_DNA-bd_sf"/>
</dbReference>
<evidence type="ECO:0000313" key="6">
    <source>
        <dbReference type="EMBL" id="MBB3734047.1"/>
    </source>
</evidence>
<dbReference type="Gene3D" id="1.10.10.10">
    <property type="entry name" value="Winged helix-like DNA-binding domain superfamily/Winged helix DNA-binding domain"/>
    <property type="match status" value="2"/>
</dbReference>
<keyword evidence="1" id="KW-0805">Transcription regulation</keyword>
<dbReference type="InterPro" id="IPR013325">
    <property type="entry name" value="RNA_pol_sigma_r2"/>
</dbReference>
<dbReference type="InterPro" id="IPR014284">
    <property type="entry name" value="RNA_pol_sigma-70_dom"/>
</dbReference>
<organism evidence="6 7">
    <name type="scientific">Nonomuraea dietziae</name>
    <dbReference type="NCBI Taxonomy" id="65515"/>
    <lineage>
        <taxon>Bacteria</taxon>
        <taxon>Bacillati</taxon>
        <taxon>Actinomycetota</taxon>
        <taxon>Actinomycetes</taxon>
        <taxon>Streptosporangiales</taxon>
        <taxon>Streptosporangiaceae</taxon>
        <taxon>Nonomuraea</taxon>
    </lineage>
</organism>
<dbReference type="InterPro" id="IPR050239">
    <property type="entry name" value="Sigma-70_RNA_pol_init_factors"/>
</dbReference>
<keyword evidence="4" id="KW-0804">Transcription</keyword>
<dbReference type="PANTHER" id="PTHR30603">
    <property type="entry name" value="RNA POLYMERASE SIGMA FACTOR RPO"/>
    <property type="match status" value="1"/>
</dbReference>
<sequence length="303" mass="33528">MTSATINETPDASRHYLHDLDHLPSLTAEEEIEYAKRIEVGLYAGELLAASPDLEESARTELETLRAQGEAAKQQMILRNLSLVVDIARTTRRKVLPLEDRIAEGNLGLIHAVEKFDYAQGNRFCTYATWWIKQKISRSQNNTGHMIRLPDHVHDVLNSADATARALEAELGREPTLADVAAETGIAEQDLAQLRQVRSRPLSLNKRVAEDGSELHEVLASPAPDVADAVVERDLIRELLTALPPIQAQVLALRYGLADGHPCSSAQVAHHLQLSRRRIIQLEGQALKTLRGHDLAALLADRD</sequence>
<name>A0A7W5YTF6_9ACTN</name>
<dbReference type="Pfam" id="PF04545">
    <property type="entry name" value="Sigma70_r4"/>
    <property type="match status" value="1"/>
</dbReference>
<reference evidence="6 7" key="1">
    <citation type="submission" date="2020-08" db="EMBL/GenBank/DDBJ databases">
        <title>Sequencing the genomes of 1000 actinobacteria strains.</title>
        <authorList>
            <person name="Klenk H.-P."/>
        </authorList>
    </citation>
    <scope>NUCLEOTIDE SEQUENCE [LARGE SCALE GENOMIC DNA]</scope>
    <source>
        <strain evidence="6 7">DSM 44320</strain>
    </source>
</reference>
<feature type="domain" description="RNA polymerase sigma-70" evidence="5">
    <location>
        <begin position="264"/>
        <end position="290"/>
    </location>
</feature>
<dbReference type="InterPro" id="IPR013324">
    <property type="entry name" value="RNA_pol_sigma_r3/r4-like"/>
</dbReference>
<dbReference type="PANTHER" id="PTHR30603:SF47">
    <property type="entry name" value="RNA POLYMERASE SIGMA FACTOR SIGD, CHLOROPLASTIC"/>
    <property type="match status" value="1"/>
</dbReference>
<proteinExistence type="predicted"/>